<dbReference type="AlphaFoldDB" id="A0A8R1E3Q1"/>
<keyword evidence="3" id="KW-0269">Exonuclease</keyword>
<dbReference type="Proteomes" id="UP000005237">
    <property type="component" value="Unassembled WGS sequence"/>
</dbReference>
<protein>
    <submittedName>
        <fullName evidence="8">Uncharacterized protein</fullName>
    </submittedName>
</protein>
<evidence type="ECO:0000256" key="3">
    <source>
        <dbReference type="ARBA" id="ARBA00022839"/>
    </source>
</evidence>
<evidence type="ECO:0000313" key="8">
    <source>
        <dbReference type="EnsemblMetazoa" id="CJA20814b.1"/>
    </source>
</evidence>
<dbReference type="PANTHER" id="PTHR12341:SF7">
    <property type="entry name" value="5'-3' EXORIBONUCLEASE 1"/>
    <property type="match status" value="1"/>
</dbReference>
<evidence type="ECO:0000259" key="7">
    <source>
        <dbReference type="Pfam" id="PF17846"/>
    </source>
</evidence>
<evidence type="ECO:0000259" key="6">
    <source>
        <dbReference type="Pfam" id="PF03159"/>
    </source>
</evidence>
<keyword evidence="1" id="KW-0540">Nuclease</keyword>
<dbReference type="GO" id="GO:0003723">
    <property type="term" value="F:RNA binding"/>
    <property type="evidence" value="ECO:0007669"/>
    <property type="project" value="TreeGrafter"/>
</dbReference>
<dbReference type="Pfam" id="PF17846">
    <property type="entry name" value="XRN_M"/>
    <property type="match status" value="1"/>
</dbReference>
<reference evidence="9" key="1">
    <citation type="submission" date="2010-08" db="EMBL/GenBank/DDBJ databases">
        <authorList>
            <consortium name="Caenorhabditis japonica Sequencing Consortium"/>
            <person name="Wilson R.K."/>
        </authorList>
    </citation>
    <scope>NUCLEOTIDE SEQUENCE [LARGE SCALE GENOMIC DNA]</scope>
    <source>
        <strain evidence="9">DF5081</strain>
    </source>
</reference>
<name>A0A8R1E3Q1_CAEJA</name>
<evidence type="ECO:0000256" key="1">
    <source>
        <dbReference type="ARBA" id="ARBA00022722"/>
    </source>
</evidence>
<dbReference type="GO" id="GO:0000956">
    <property type="term" value="P:nuclear-transcribed mRNA catabolic process"/>
    <property type="evidence" value="ECO:0007669"/>
    <property type="project" value="TreeGrafter"/>
</dbReference>
<dbReference type="GO" id="GO:0004534">
    <property type="term" value="F:5'-3' RNA exonuclease activity"/>
    <property type="evidence" value="ECO:0007669"/>
    <property type="project" value="TreeGrafter"/>
</dbReference>
<dbReference type="CDD" id="cd18673">
    <property type="entry name" value="PIN_XRN1-2-like"/>
    <property type="match status" value="1"/>
</dbReference>
<dbReference type="InterPro" id="IPR027073">
    <property type="entry name" value="5_3_exoribonuclease"/>
</dbReference>
<dbReference type="FunFam" id="3.40.50.12390:FF:000002">
    <property type="entry name" value="5'-3' exoribonuclease 1"/>
    <property type="match status" value="1"/>
</dbReference>
<feature type="compositionally biased region" description="Acidic residues" evidence="5">
    <location>
        <begin position="407"/>
        <end position="438"/>
    </location>
</feature>
<evidence type="ECO:0000256" key="4">
    <source>
        <dbReference type="ARBA" id="ARBA00038299"/>
    </source>
</evidence>
<feature type="domain" description="Xrn1 N-terminal" evidence="6">
    <location>
        <begin position="1"/>
        <end position="227"/>
    </location>
</feature>
<evidence type="ECO:0000256" key="5">
    <source>
        <dbReference type="SAM" id="MobiDB-lite"/>
    </source>
</evidence>
<feature type="domain" description="Xrn1 helical" evidence="7">
    <location>
        <begin position="282"/>
        <end position="440"/>
    </location>
</feature>
<dbReference type="PANTHER" id="PTHR12341">
    <property type="entry name" value="5'-&gt;3' EXORIBONUCLEASE"/>
    <property type="match status" value="1"/>
</dbReference>
<comment type="similarity">
    <text evidence="4">Belongs to the 5'-3' exonuclease family.</text>
</comment>
<dbReference type="Gene3D" id="3.40.50.12390">
    <property type="match status" value="2"/>
</dbReference>
<keyword evidence="9" id="KW-1185">Reference proteome</keyword>
<dbReference type="Pfam" id="PF03159">
    <property type="entry name" value="XRN_N"/>
    <property type="match status" value="1"/>
</dbReference>
<keyword evidence="2" id="KW-0378">Hydrolase</keyword>
<proteinExistence type="inferred from homology"/>
<dbReference type="GO" id="GO:0016075">
    <property type="term" value="P:rRNA catabolic process"/>
    <property type="evidence" value="ECO:0007669"/>
    <property type="project" value="TreeGrafter"/>
</dbReference>
<dbReference type="EnsemblMetazoa" id="CJA20814b.1">
    <property type="protein sequence ID" value="CJA20814b.1"/>
    <property type="gene ID" value="WBGene00176386"/>
</dbReference>
<reference evidence="8" key="2">
    <citation type="submission" date="2022-06" db="UniProtKB">
        <authorList>
            <consortium name="EnsemblMetazoa"/>
        </authorList>
    </citation>
    <scope>IDENTIFICATION</scope>
    <source>
        <strain evidence="8">DF5081</strain>
    </source>
</reference>
<evidence type="ECO:0000256" key="2">
    <source>
        <dbReference type="ARBA" id="ARBA00022801"/>
    </source>
</evidence>
<accession>A0A8R1E3Q1</accession>
<dbReference type="GO" id="GO:0005634">
    <property type="term" value="C:nucleus"/>
    <property type="evidence" value="ECO:0007669"/>
    <property type="project" value="TreeGrafter"/>
</dbReference>
<feature type="region of interest" description="Disordered" evidence="5">
    <location>
        <begin position="396"/>
        <end position="445"/>
    </location>
</feature>
<sequence>MGVPKFYRWTSERYPCLSEVINESQIPEYDNLYLDMNGIIHNCSHPNDDDVTFRITEEEIFDNIFAYIENLYNLIRPQKVFFMAVDGVAPRAKMNQQRARRFMSARTAKTQLQQAIAKGTLLPDTHRFDSNCITPGTYFMTALHEKLDAWAKRKSESDPKWQGRRIILSGHNVPGEGEHKIMDFIRAERAHSAYDPNTRHCMYGLDADLIMLGIVSHEPHFSLLREEVTFNTRPRKTDKAKKAVVERVDMAEKKFHLLHLSLLREYLAWEFYGIKDTLPFEYDMEHIVDDWILMGLLVGNDFLPHLPNIHIHDDALPLLYQTYKKVLPTLDGYINEGGYLNLSRFEKFLALLAKNDKNSFMDKMEDDQWLESKKTRRGAHEEEEELVAFDLENDDNFDGQIARNGEEEREEEREEEETDGDDVDAAFVTDDEDDDNEHEEVLKNGSEEVGFRLEALKMEWSNVTKCAQLNLVYTRYIGIFVKALLGFAQNPMKRVCCGFTHVSNPPGHRETQYNVLEKQNEQ</sequence>
<organism evidence="8 9">
    <name type="scientific">Caenorhabditis japonica</name>
    <dbReference type="NCBI Taxonomy" id="281687"/>
    <lineage>
        <taxon>Eukaryota</taxon>
        <taxon>Metazoa</taxon>
        <taxon>Ecdysozoa</taxon>
        <taxon>Nematoda</taxon>
        <taxon>Chromadorea</taxon>
        <taxon>Rhabditida</taxon>
        <taxon>Rhabditina</taxon>
        <taxon>Rhabditomorpha</taxon>
        <taxon>Rhabditoidea</taxon>
        <taxon>Rhabditidae</taxon>
        <taxon>Peloderinae</taxon>
        <taxon>Caenorhabditis</taxon>
    </lineage>
</organism>
<dbReference type="InterPro" id="IPR041412">
    <property type="entry name" value="Xrn1_helical"/>
</dbReference>
<evidence type="ECO:0000313" key="9">
    <source>
        <dbReference type="Proteomes" id="UP000005237"/>
    </source>
</evidence>
<dbReference type="InterPro" id="IPR004859">
    <property type="entry name" value="Xrn1_N"/>
</dbReference>